<gene>
    <name evidence="3" type="ORF">PAHAL_2G425600</name>
</gene>
<keyword evidence="2" id="KW-0472">Membrane</keyword>
<dbReference type="EMBL" id="CM008047">
    <property type="protein sequence ID" value="PVH65112.1"/>
    <property type="molecule type" value="Genomic_DNA"/>
</dbReference>
<dbReference type="Proteomes" id="UP000243499">
    <property type="component" value="Chromosome 2"/>
</dbReference>
<organism evidence="3">
    <name type="scientific">Panicum hallii</name>
    <dbReference type="NCBI Taxonomy" id="206008"/>
    <lineage>
        <taxon>Eukaryota</taxon>
        <taxon>Viridiplantae</taxon>
        <taxon>Streptophyta</taxon>
        <taxon>Embryophyta</taxon>
        <taxon>Tracheophyta</taxon>
        <taxon>Spermatophyta</taxon>
        <taxon>Magnoliopsida</taxon>
        <taxon>Liliopsida</taxon>
        <taxon>Poales</taxon>
        <taxon>Poaceae</taxon>
        <taxon>PACMAD clade</taxon>
        <taxon>Panicoideae</taxon>
        <taxon>Panicodae</taxon>
        <taxon>Paniceae</taxon>
        <taxon>Panicinae</taxon>
        <taxon>Panicum</taxon>
        <taxon>Panicum sect. Panicum</taxon>
    </lineage>
</organism>
<feature type="compositionally biased region" description="Polar residues" evidence="1">
    <location>
        <begin position="1"/>
        <end position="12"/>
    </location>
</feature>
<dbReference type="AlphaFoldDB" id="A0A2T8KSK0"/>
<dbReference type="Gramene" id="PVH65112">
    <property type="protein sequence ID" value="PVH65112"/>
    <property type="gene ID" value="PAHAL_2G425600"/>
</dbReference>
<feature type="region of interest" description="Disordered" evidence="1">
    <location>
        <begin position="1"/>
        <end position="21"/>
    </location>
</feature>
<name>A0A2T8KSK0_9POAL</name>
<proteinExistence type="predicted"/>
<evidence type="ECO:0000256" key="2">
    <source>
        <dbReference type="SAM" id="Phobius"/>
    </source>
</evidence>
<feature type="transmembrane region" description="Helical" evidence="2">
    <location>
        <begin position="29"/>
        <end position="55"/>
    </location>
</feature>
<keyword evidence="2" id="KW-0812">Transmembrane</keyword>
<evidence type="ECO:0000256" key="1">
    <source>
        <dbReference type="SAM" id="MobiDB-lite"/>
    </source>
</evidence>
<reference evidence="3" key="1">
    <citation type="submission" date="2018-04" db="EMBL/GenBank/DDBJ databases">
        <title>WGS assembly of Panicum hallii.</title>
        <authorList>
            <person name="Lovell J."/>
            <person name="Jenkins J."/>
            <person name="Lowry D."/>
            <person name="Mamidi S."/>
            <person name="Sreedasyam A."/>
            <person name="Weng X."/>
            <person name="Barry K."/>
            <person name="Bonette J."/>
            <person name="Campitelli B."/>
            <person name="Daum C."/>
            <person name="Gordon S."/>
            <person name="Gould B."/>
            <person name="Lipzen A."/>
            <person name="Macqueen A."/>
            <person name="Palacio-Mejia J."/>
            <person name="Plott C."/>
            <person name="Shakirov E."/>
            <person name="Shu S."/>
            <person name="Yoshinaga Y."/>
            <person name="Zane M."/>
            <person name="Rokhsar D."/>
            <person name="Grimwood J."/>
            <person name="Schmutz J."/>
            <person name="Juenger T."/>
        </authorList>
    </citation>
    <scope>NUCLEOTIDE SEQUENCE [LARGE SCALE GENOMIC DNA]</scope>
    <source>
        <strain evidence="3">FIL2</strain>
    </source>
</reference>
<evidence type="ECO:0000313" key="3">
    <source>
        <dbReference type="EMBL" id="PVH65112.1"/>
    </source>
</evidence>
<accession>A0A2T8KSK0</accession>
<sequence>MVACTSQEQAQGLGSMAGRSQGPEKATMLIWPLAFAFLVNLFVYFTVVLAGLLYFGRKLGKESSPVGMMCSELPFGWLST</sequence>
<protein>
    <submittedName>
        <fullName evidence="3">Uncharacterized protein</fullName>
    </submittedName>
</protein>
<keyword evidence="2" id="KW-1133">Transmembrane helix</keyword>